<feature type="non-terminal residue" evidence="3">
    <location>
        <position position="1"/>
    </location>
</feature>
<name>A0A7V2AV64_UNCEI</name>
<comment type="caution">
    <text evidence="3">The sequence shown here is derived from an EMBL/GenBank/DDBJ whole genome shotgun (WGS) entry which is preliminary data.</text>
</comment>
<dbReference type="SUPFAM" id="SSF74650">
    <property type="entry name" value="Galactose mutarotase-like"/>
    <property type="match status" value="1"/>
</dbReference>
<dbReference type="AlphaFoldDB" id="A0A7V2AV64"/>
<feature type="domain" description="Alpha-amylase/4-alpha-glucanotransferase central" evidence="1">
    <location>
        <begin position="24"/>
        <end position="108"/>
    </location>
</feature>
<dbReference type="SUPFAM" id="SSF88688">
    <property type="entry name" value="Families 57/38 glycoside transferase middle domain"/>
    <property type="match status" value="1"/>
</dbReference>
<dbReference type="GO" id="GO:0003824">
    <property type="term" value="F:catalytic activity"/>
    <property type="evidence" value="ECO:0007669"/>
    <property type="project" value="InterPro"/>
</dbReference>
<evidence type="ECO:0000313" key="3">
    <source>
        <dbReference type="EMBL" id="HER43854.1"/>
    </source>
</evidence>
<reference evidence="3" key="1">
    <citation type="journal article" date="2020" name="mSystems">
        <title>Genome- and Community-Level Interaction Insights into Carbon Utilization and Element Cycling Functions of Hydrothermarchaeota in Hydrothermal Sediment.</title>
        <authorList>
            <person name="Zhou Z."/>
            <person name="Liu Y."/>
            <person name="Xu W."/>
            <person name="Pan J."/>
            <person name="Luo Z.H."/>
            <person name="Li M."/>
        </authorList>
    </citation>
    <scope>NUCLEOTIDE SEQUENCE [LARGE SCALE GENOMIC DNA]</scope>
    <source>
        <strain evidence="3">SpSt-1233</strain>
    </source>
</reference>
<dbReference type="Gene3D" id="3.20.110.20">
    <property type="match status" value="1"/>
</dbReference>
<dbReference type="Pfam" id="PF09094">
    <property type="entry name" value="AmyA-A_glucT_m"/>
    <property type="match status" value="1"/>
</dbReference>
<organism evidence="3">
    <name type="scientific">Eiseniibacteriota bacterium</name>
    <dbReference type="NCBI Taxonomy" id="2212470"/>
    <lineage>
        <taxon>Bacteria</taxon>
        <taxon>Candidatus Eiseniibacteriota</taxon>
    </lineage>
</organism>
<feature type="domain" description="Alpha-amylase/4-alpha-glucanotransferase C-terminal" evidence="2">
    <location>
        <begin position="124"/>
        <end position="415"/>
    </location>
</feature>
<dbReference type="Gene3D" id="2.70.98.10">
    <property type="match status" value="1"/>
</dbReference>
<dbReference type="Proteomes" id="UP000886069">
    <property type="component" value="Unassembled WGS sequence"/>
</dbReference>
<evidence type="ECO:0000259" key="1">
    <source>
        <dbReference type="Pfam" id="PF09094"/>
    </source>
</evidence>
<dbReference type="InterPro" id="IPR014718">
    <property type="entry name" value="GH-type_carb-bd"/>
</dbReference>
<proteinExistence type="predicted"/>
<protein>
    <submittedName>
        <fullName evidence="3">DUF1926 domain-containing protein</fullName>
    </submittedName>
</protein>
<evidence type="ECO:0000259" key="2">
    <source>
        <dbReference type="Pfam" id="PF09095"/>
    </source>
</evidence>
<sequence length="428" mass="47129">YGRAVDLLAASGAFDEPKEMVRGGFWRNFLVKYEESNWMHKRMIAVSELVERASRRGEEAGKGGEAKKALDHLYQAQCNCAYWHGLFGGLYLPHLRSAVFTHLIEAENSAASAGERVPWHEVRDLDGDGVEELVVHGRDLTAFFKTRGGTLRELDMRSPAFNVTDTLTRRREIYHDKIAVSGNPSGGAPAGAVSIHDITAAKEAGLERLLRYDARNRESFLDRFIDAETTLEAFAGSSCGELGDFLEAIYRLAVDGSGKDARFVFERRGGVGPAPGERVTVDLVKRVTMAPSAPRLEVAYAIRPVDGRLDCRFAVESVFSLLAGDAPDRYFRFPGRDLDDPRLASTGEERNVDAFSLVDEWLGIEIGIELEPPALVWRFPIETVSNSESGFERVYQGSAVTAVWPLAVEAGGEARFSVRLSAGRGRKG</sequence>
<dbReference type="InterPro" id="IPR011013">
    <property type="entry name" value="Gal_mutarotase_sf_dom"/>
</dbReference>
<gene>
    <name evidence="3" type="ORF">ENO08_05290</name>
</gene>
<accession>A0A7V2AV64</accession>
<dbReference type="InterPro" id="IPR015179">
    <property type="entry name" value="A-amylase/a-glucTrfase_C"/>
</dbReference>
<dbReference type="Pfam" id="PF09095">
    <property type="entry name" value="AmyA-gluTrfs_C"/>
    <property type="match status" value="1"/>
</dbReference>
<dbReference type="InterPro" id="IPR028995">
    <property type="entry name" value="Glyco_hydro_57/38_cen_sf"/>
</dbReference>
<dbReference type="EMBL" id="DSEC01000373">
    <property type="protein sequence ID" value="HER43854.1"/>
    <property type="molecule type" value="Genomic_DNA"/>
</dbReference>
<dbReference type="GO" id="GO:0030246">
    <property type="term" value="F:carbohydrate binding"/>
    <property type="evidence" value="ECO:0007669"/>
    <property type="project" value="InterPro"/>
</dbReference>
<dbReference type="GO" id="GO:0005975">
    <property type="term" value="P:carbohydrate metabolic process"/>
    <property type="evidence" value="ECO:0007669"/>
    <property type="project" value="InterPro"/>
</dbReference>
<dbReference type="InterPro" id="IPR015178">
    <property type="entry name" value="A-amylase/a-glucTrfase_central"/>
</dbReference>